<dbReference type="InterPro" id="IPR017969">
    <property type="entry name" value="Heavy-metal-associated_CS"/>
</dbReference>
<feature type="transmembrane region" description="Helical" evidence="2">
    <location>
        <begin position="226"/>
        <end position="248"/>
    </location>
</feature>
<dbReference type="InterPro" id="IPR008972">
    <property type="entry name" value="Cupredoxin"/>
</dbReference>
<dbReference type="EMBL" id="JAGYPE020000023">
    <property type="protein sequence ID" value="MCH6266659.1"/>
    <property type="molecule type" value="Genomic_DNA"/>
</dbReference>
<feature type="transmembrane region" description="Helical" evidence="2">
    <location>
        <begin position="77"/>
        <end position="96"/>
    </location>
</feature>
<keyword evidence="6" id="KW-1185">Reference proteome</keyword>
<keyword evidence="2" id="KW-0472">Membrane</keyword>
<dbReference type="PROSITE" id="PS01047">
    <property type="entry name" value="HMA_1"/>
    <property type="match status" value="1"/>
</dbReference>
<feature type="transmembrane region" description="Helical" evidence="2">
    <location>
        <begin position="290"/>
        <end position="310"/>
    </location>
</feature>
<dbReference type="EMBL" id="JAGYPE010000005">
    <property type="protein sequence ID" value="MBS4185023.1"/>
    <property type="molecule type" value="Genomic_DNA"/>
</dbReference>
<feature type="transmembrane region" description="Helical" evidence="2">
    <location>
        <begin position="254"/>
        <end position="278"/>
    </location>
</feature>
<dbReference type="GO" id="GO:0046872">
    <property type="term" value="F:metal ion binding"/>
    <property type="evidence" value="ECO:0007669"/>
    <property type="project" value="UniProtKB-KW"/>
</dbReference>
<dbReference type="InterPro" id="IPR006121">
    <property type="entry name" value="HMA_dom"/>
</dbReference>
<evidence type="ECO:0000256" key="1">
    <source>
        <dbReference type="ARBA" id="ARBA00022723"/>
    </source>
</evidence>
<dbReference type="CDD" id="cd00371">
    <property type="entry name" value="HMA"/>
    <property type="match status" value="1"/>
</dbReference>
<dbReference type="InterPro" id="IPR036163">
    <property type="entry name" value="HMA_dom_sf"/>
</dbReference>
<dbReference type="PANTHER" id="PTHR42208">
    <property type="entry name" value="HEAVY METAL TRANSPORTER-RELATED"/>
    <property type="match status" value="1"/>
</dbReference>
<dbReference type="Gene3D" id="3.30.70.100">
    <property type="match status" value="1"/>
</dbReference>
<evidence type="ECO:0000256" key="2">
    <source>
        <dbReference type="SAM" id="Phobius"/>
    </source>
</evidence>
<evidence type="ECO:0000313" key="6">
    <source>
        <dbReference type="Proteomes" id="UP000677265"/>
    </source>
</evidence>
<organism evidence="4">
    <name type="scientific">Neobacillus citreus</name>
    <dbReference type="NCBI Taxonomy" id="2833578"/>
    <lineage>
        <taxon>Bacteria</taxon>
        <taxon>Bacillati</taxon>
        <taxon>Bacillota</taxon>
        <taxon>Bacilli</taxon>
        <taxon>Bacillales</taxon>
        <taxon>Bacillaceae</taxon>
        <taxon>Neobacillus</taxon>
    </lineage>
</organism>
<protein>
    <submittedName>
        <fullName evidence="4">Sulfite exporter TauE/SafE family protein</fullName>
    </submittedName>
</protein>
<accession>A0A942T4N8</accession>
<comment type="caution">
    <text evidence="4">The sequence shown here is derived from an EMBL/GenBank/DDBJ whole genome shotgun (WGS) entry which is preliminary data.</text>
</comment>
<evidence type="ECO:0000313" key="5">
    <source>
        <dbReference type="EMBL" id="MCH6266659.1"/>
    </source>
</evidence>
<feature type="domain" description="HMA" evidence="3">
    <location>
        <begin position="4"/>
        <end position="70"/>
    </location>
</feature>
<dbReference type="PANTHER" id="PTHR42208:SF1">
    <property type="entry name" value="HEAVY METAL TRANSPORTER"/>
    <property type="match status" value="1"/>
</dbReference>
<keyword evidence="1" id="KW-0479">Metal-binding</keyword>
<dbReference type="Gene3D" id="2.60.40.420">
    <property type="entry name" value="Cupredoxins - blue copper proteins"/>
    <property type="match status" value="1"/>
</dbReference>
<keyword evidence="2" id="KW-1133">Transmembrane helix</keyword>
<keyword evidence="2" id="KW-0812">Transmembrane</keyword>
<proteinExistence type="predicted"/>
<dbReference type="Proteomes" id="UP000677265">
    <property type="component" value="Unassembled WGS sequence"/>
</dbReference>
<feature type="transmembrane region" description="Helical" evidence="2">
    <location>
        <begin position="157"/>
        <end position="180"/>
    </location>
</feature>
<name>A0A942T4N8_9BACI</name>
<feature type="transmembrane region" description="Helical" evidence="2">
    <location>
        <begin position="186"/>
        <end position="205"/>
    </location>
</feature>
<evidence type="ECO:0000259" key="3">
    <source>
        <dbReference type="PROSITE" id="PS50846"/>
    </source>
</evidence>
<dbReference type="InterPro" id="IPR039447">
    <property type="entry name" value="UreH-like_TM_dom"/>
</dbReference>
<reference evidence="4" key="1">
    <citation type="submission" date="2021-05" db="EMBL/GenBank/DDBJ databases">
        <title>Novel Bacillus species.</title>
        <authorList>
            <person name="Liu G."/>
        </authorList>
    </citation>
    <scope>NUCLEOTIDE SEQUENCE</scope>
    <source>
        <strain evidence="4 6">FJAT-50051</strain>
    </source>
</reference>
<sequence>MSVKRIRLKVYDMTCSSCEKRVERTVKKLEGVKNVQASFSGQFADIEFDEDQCTLSLLKDAIRQAGYSTEGSKGYKFIGIFIIVAAIVLLGINTGSFNMEEKLNSASYAVLFVVGLITSLHCVGMCGGIMLSQTIGKEKNNRWDAVKPSLLYNLGRVTAYTIIGGVIGAIGSVFALSLAAKAGLQIFAGAFMMIMGFNMAGFRVFRKLHFKLPAITCKKVKMPRTPFLVGFLNGLMPCGPLQTMQIYALGTGSALTGALSMFMFSIGTVPLMLSFGALSGLLSNGYTKKILKFSGILIIVLGLIMSNRGLALAGVQTGPLDIMASVGGTSSNSSADYTDAIKATIKDGVQVLNMTADVYGYTPRVLYVKKGMPVKWVVDVKQLTGCNNTIVVPDMNVQQKLQNGKNVIEFTPGTEDIPFSCWMGMKRGMIKVVDNLGEISASSSNADGIDASTKATAESSSETKASIYGNDISKVPTERLVRKAEVTNNQQSLAVKGIGYEFEPLVMVVNRGIKTKLTIDLSQFDQAAGSFLILNTKTKQIAAEFTGKEAIAEVDFTLDRTGTYGIYLNEEELLGIIEAVDDVTAVDLEVVRKQFLK</sequence>
<dbReference type="Pfam" id="PF00403">
    <property type="entry name" value="HMA"/>
    <property type="match status" value="1"/>
</dbReference>
<dbReference type="RefSeq" id="WP_213144881.1">
    <property type="nucleotide sequence ID" value="NZ_JAGYPE020000023.1"/>
</dbReference>
<dbReference type="AlphaFoldDB" id="A0A942T4N8"/>
<dbReference type="PROSITE" id="PS50846">
    <property type="entry name" value="HMA_2"/>
    <property type="match status" value="1"/>
</dbReference>
<evidence type="ECO:0000313" key="4">
    <source>
        <dbReference type="EMBL" id="MBS4185023.1"/>
    </source>
</evidence>
<dbReference type="Pfam" id="PF13386">
    <property type="entry name" value="DsbD_2"/>
    <property type="match status" value="1"/>
</dbReference>
<dbReference type="SUPFAM" id="SSF55008">
    <property type="entry name" value="HMA, heavy metal-associated domain"/>
    <property type="match status" value="1"/>
</dbReference>
<feature type="transmembrane region" description="Helical" evidence="2">
    <location>
        <begin position="108"/>
        <end position="132"/>
    </location>
</feature>
<gene>
    <name evidence="5" type="ORF">KHB02_014100</name>
    <name evidence="4" type="ORF">KHB02_26945</name>
</gene>